<comment type="catalytic activity">
    <reaction evidence="6">
        <text>O-phospho-L-threonyl-[protein] + H2O = L-threonyl-[protein] + phosphate</text>
        <dbReference type="Rhea" id="RHEA:47004"/>
        <dbReference type="Rhea" id="RHEA-COMP:11060"/>
        <dbReference type="Rhea" id="RHEA-COMP:11605"/>
        <dbReference type="ChEBI" id="CHEBI:15377"/>
        <dbReference type="ChEBI" id="CHEBI:30013"/>
        <dbReference type="ChEBI" id="CHEBI:43474"/>
        <dbReference type="ChEBI" id="CHEBI:61977"/>
        <dbReference type="EC" id="3.1.3.16"/>
    </reaction>
</comment>
<dbReference type="EMBL" id="CAADRA010007048">
    <property type="protein sequence ID" value="VFT98873.1"/>
    <property type="molecule type" value="Genomic_DNA"/>
</dbReference>
<evidence type="ECO:0000256" key="5">
    <source>
        <dbReference type="ARBA" id="ARBA00023211"/>
    </source>
</evidence>
<dbReference type="GO" id="GO:0004722">
    <property type="term" value="F:protein serine/threonine phosphatase activity"/>
    <property type="evidence" value="ECO:0007669"/>
    <property type="project" value="UniProtKB-EC"/>
</dbReference>
<dbReference type="SUPFAM" id="SSF47473">
    <property type="entry name" value="EF-hand"/>
    <property type="match status" value="1"/>
</dbReference>
<keyword evidence="3" id="KW-0479">Metal-binding</keyword>
<proteinExistence type="inferred from homology"/>
<dbReference type="Gene3D" id="1.10.238.10">
    <property type="entry name" value="EF-hand"/>
    <property type="match status" value="1"/>
</dbReference>
<dbReference type="EC" id="3.1.3.16" evidence="6"/>
<dbReference type="SMART" id="SM00054">
    <property type="entry name" value="EFh"/>
    <property type="match status" value="2"/>
</dbReference>
<evidence type="ECO:0000313" key="8">
    <source>
        <dbReference type="EMBL" id="KAF0685954.1"/>
    </source>
</evidence>
<dbReference type="InterPro" id="IPR051134">
    <property type="entry name" value="PPP_phosphatase"/>
</dbReference>
<reference evidence="9 10" key="1">
    <citation type="submission" date="2019-03" db="EMBL/GenBank/DDBJ databases">
        <authorList>
            <person name="Gaulin E."/>
            <person name="Dumas B."/>
        </authorList>
    </citation>
    <scope>NUCLEOTIDE SEQUENCE [LARGE SCALE GENOMIC DNA]</scope>
    <source>
        <strain evidence="9">CBS 568.67</strain>
    </source>
</reference>
<comment type="similarity">
    <text evidence="2 6">Belongs to the PPP phosphatase family.</text>
</comment>
<keyword evidence="5" id="KW-0464">Manganese</keyword>
<dbReference type="OrthoDB" id="442428at2759"/>
<dbReference type="GO" id="GO:0005509">
    <property type="term" value="F:calcium ion binding"/>
    <property type="evidence" value="ECO:0007669"/>
    <property type="project" value="InterPro"/>
</dbReference>
<sequence length="648" mass="74371">MGAFCSSEGCCPCIMPDHVIEVKREAILHAHPIDEELKHWHMWSQLDLCVRPSKNGVHDEAKMYKLSQFMHNLVEMIVPDDATRSSDITFHGDIDLAHVELHDVIHLEWPLEKRQVEAMTLEFETSADGVRTPLPRSTYIQLIESCRDHYMTKHNIIYLQIPSACKLTVVGDLHGQLQDLLHIFKTQGLPSPTNWYLFNGDIVDRGTCSLEICAILFAYQNLYPEAVHINRGNHEDQSLNRLYTFYREVLTKYDRHVYDHFNDLFDHLPLAYIINDSIFVVHGGLFDSDAVTLDKINEIPRHDFHLHKSSDTHAVQLRWMQDMLWSDPHDEMGRKPSHRGAGLLFGPDIVALFLQTNKLKMVVRSHEAVREGFDWPFDANPVREGVVPATPPATVPTSLAAAPEKLLVTLFSCSNYCNSHNKGAYMVFDDALNFHIETYAVSRMMRVNMGLPSFRSIEDHNRHNILELIVLKKAKLAAAFAALDPHNTDHITLAEWAATMKAVLELDLDWPHMASLFVHVDAHDAVHYKDFLESYRTVYQEEAKHHQVFDALYANRKELEVVFCFFDQDNSGTISLDEFNRGIDLLNTHLPECDRWNDPCELFRQLNISGSTAISINEFFEAFRIADAHALKHPTQRHESQVLAFPIM</sequence>
<dbReference type="AlphaFoldDB" id="A0A485LJJ7"/>
<reference evidence="8" key="2">
    <citation type="submission" date="2019-06" db="EMBL/GenBank/DDBJ databases">
        <title>Genomics analysis of Aphanomyces spp. identifies a new class of oomycete effector associated with host adaptation.</title>
        <authorList>
            <person name="Gaulin E."/>
        </authorList>
    </citation>
    <scope>NUCLEOTIDE SEQUENCE</scope>
    <source>
        <strain evidence="8">CBS 578.67</strain>
    </source>
</reference>
<evidence type="ECO:0000256" key="1">
    <source>
        <dbReference type="ARBA" id="ARBA00001936"/>
    </source>
</evidence>
<evidence type="ECO:0000256" key="6">
    <source>
        <dbReference type="RuleBase" id="RU004273"/>
    </source>
</evidence>
<dbReference type="Pfam" id="PF00149">
    <property type="entry name" value="Metallophos"/>
    <property type="match status" value="1"/>
</dbReference>
<dbReference type="Proteomes" id="UP000332933">
    <property type="component" value="Unassembled WGS sequence"/>
</dbReference>
<dbReference type="InterPro" id="IPR018247">
    <property type="entry name" value="EF_Hand_1_Ca_BS"/>
</dbReference>
<dbReference type="InterPro" id="IPR002048">
    <property type="entry name" value="EF_hand_dom"/>
</dbReference>
<dbReference type="InterPro" id="IPR011992">
    <property type="entry name" value="EF-hand-dom_pair"/>
</dbReference>
<dbReference type="PROSITE" id="PS50222">
    <property type="entry name" value="EF_HAND_2"/>
    <property type="match status" value="2"/>
</dbReference>
<dbReference type="PRINTS" id="PR00114">
    <property type="entry name" value="STPHPHTASE"/>
</dbReference>
<dbReference type="PANTHER" id="PTHR45668">
    <property type="entry name" value="SERINE/THREONINE-PROTEIN PHOSPHATASE 5-RELATED"/>
    <property type="match status" value="1"/>
</dbReference>
<comment type="cofactor">
    <cofactor evidence="1">
        <name>Mn(2+)</name>
        <dbReference type="ChEBI" id="CHEBI:29035"/>
    </cofactor>
</comment>
<feature type="domain" description="EF-hand" evidence="7">
    <location>
        <begin position="471"/>
        <end position="506"/>
    </location>
</feature>
<dbReference type="Gene3D" id="3.60.21.10">
    <property type="match status" value="1"/>
</dbReference>
<keyword evidence="6" id="KW-0378">Hydrolase</keyword>
<gene>
    <name evidence="9" type="primary">Aste57867_22206</name>
    <name evidence="8" type="ORF">As57867_022137</name>
    <name evidence="9" type="ORF">ASTE57867_22206</name>
</gene>
<evidence type="ECO:0000256" key="4">
    <source>
        <dbReference type="ARBA" id="ARBA00022837"/>
    </source>
</evidence>
<evidence type="ECO:0000256" key="3">
    <source>
        <dbReference type="ARBA" id="ARBA00022723"/>
    </source>
</evidence>
<evidence type="ECO:0000259" key="7">
    <source>
        <dbReference type="PROSITE" id="PS50222"/>
    </source>
</evidence>
<dbReference type="SMART" id="SM00156">
    <property type="entry name" value="PP2Ac"/>
    <property type="match status" value="1"/>
</dbReference>
<evidence type="ECO:0000256" key="2">
    <source>
        <dbReference type="ARBA" id="ARBA00008294"/>
    </source>
</evidence>
<keyword evidence="10" id="KW-1185">Reference proteome</keyword>
<name>A0A485LJJ7_9STRA</name>
<dbReference type="PROSITE" id="PS00125">
    <property type="entry name" value="SER_THR_PHOSPHATASE"/>
    <property type="match status" value="1"/>
</dbReference>
<dbReference type="PANTHER" id="PTHR45668:SF5">
    <property type="entry name" value="SERINE_THREONINE-PROTEIN PHOSPHATASE 5"/>
    <property type="match status" value="1"/>
</dbReference>
<accession>A0A485LJJ7</accession>
<dbReference type="EMBL" id="VJMH01007022">
    <property type="protein sequence ID" value="KAF0685954.1"/>
    <property type="molecule type" value="Genomic_DNA"/>
</dbReference>
<organism evidence="9 10">
    <name type="scientific">Aphanomyces stellatus</name>
    <dbReference type="NCBI Taxonomy" id="120398"/>
    <lineage>
        <taxon>Eukaryota</taxon>
        <taxon>Sar</taxon>
        <taxon>Stramenopiles</taxon>
        <taxon>Oomycota</taxon>
        <taxon>Saprolegniomycetes</taxon>
        <taxon>Saprolegniales</taxon>
        <taxon>Verrucalvaceae</taxon>
        <taxon>Aphanomyces</taxon>
    </lineage>
</organism>
<dbReference type="SUPFAM" id="SSF56300">
    <property type="entry name" value="Metallo-dependent phosphatases"/>
    <property type="match status" value="1"/>
</dbReference>
<keyword evidence="4" id="KW-0106">Calcium</keyword>
<evidence type="ECO:0000313" key="10">
    <source>
        <dbReference type="Proteomes" id="UP000332933"/>
    </source>
</evidence>
<evidence type="ECO:0000313" key="9">
    <source>
        <dbReference type="EMBL" id="VFT98873.1"/>
    </source>
</evidence>
<feature type="domain" description="EF-hand" evidence="7">
    <location>
        <begin position="554"/>
        <end position="589"/>
    </location>
</feature>
<dbReference type="InterPro" id="IPR029052">
    <property type="entry name" value="Metallo-depent_PP-like"/>
</dbReference>
<dbReference type="PROSITE" id="PS00018">
    <property type="entry name" value="EF_HAND_1"/>
    <property type="match status" value="1"/>
</dbReference>
<dbReference type="InterPro" id="IPR004843">
    <property type="entry name" value="Calcineurin-like_PHP"/>
</dbReference>
<dbReference type="InterPro" id="IPR006186">
    <property type="entry name" value="Ser/Thr-sp_prot-phosphatase"/>
</dbReference>
<protein>
    <recommendedName>
        <fullName evidence="6">Serine/threonine-protein phosphatase</fullName>
        <ecNumber evidence="6">3.1.3.16</ecNumber>
    </recommendedName>
</protein>